<dbReference type="RefSeq" id="WP_165898882.1">
    <property type="nucleotide sequence ID" value="NZ_SLUI01000007.1"/>
</dbReference>
<dbReference type="Pfam" id="PF13432">
    <property type="entry name" value="TPR_16"/>
    <property type="match status" value="1"/>
</dbReference>
<organism evidence="5 6">
    <name type="scientific">Anaerospora hongkongensis</name>
    <dbReference type="NCBI Taxonomy" id="244830"/>
    <lineage>
        <taxon>Bacteria</taxon>
        <taxon>Bacillati</taxon>
        <taxon>Bacillota</taxon>
        <taxon>Negativicutes</taxon>
        <taxon>Selenomonadales</taxon>
        <taxon>Sporomusaceae</taxon>
        <taxon>Anaerospora</taxon>
    </lineage>
</organism>
<dbReference type="NCBIfam" id="NF047558">
    <property type="entry name" value="TPR_END_plus"/>
    <property type="match status" value="1"/>
</dbReference>
<reference evidence="5 6" key="1">
    <citation type="submission" date="2019-03" db="EMBL/GenBank/DDBJ databases">
        <title>Genomic Encyclopedia of Type Strains, Phase IV (KMG-IV): sequencing the most valuable type-strain genomes for metagenomic binning, comparative biology and taxonomic classification.</title>
        <authorList>
            <person name="Goeker M."/>
        </authorList>
    </citation>
    <scope>NUCLEOTIDE SEQUENCE [LARGE SCALE GENOMIC DNA]</scope>
    <source>
        <strain evidence="5 6">DSM 15969</strain>
    </source>
</reference>
<evidence type="ECO:0000256" key="3">
    <source>
        <dbReference type="PROSITE-ProRule" id="PRU00339"/>
    </source>
</evidence>
<keyword evidence="2 3" id="KW-0802">TPR repeat</keyword>
<dbReference type="PROSITE" id="PS50293">
    <property type="entry name" value="TPR_REGION"/>
    <property type="match status" value="1"/>
</dbReference>
<name>A0A4R1Q0I9_9FIRM</name>
<feature type="repeat" description="TPR" evidence="3">
    <location>
        <begin position="53"/>
        <end position="86"/>
    </location>
</feature>
<evidence type="ECO:0000256" key="4">
    <source>
        <dbReference type="SAM" id="MobiDB-lite"/>
    </source>
</evidence>
<dbReference type="AlphaFoldDB" id="A0A4R1Q0I9"/>
<feature type="region of interest" description="Disordered" evidence="4">
    <location>
        <begin position="29"/>
        <end position="50"/>
    </location>
</feature>
<evidence type="ECO:0000313" key="5">
    <source>
        <dbReference type="EMBL" id="TCL36833.1"/>
    </source>
</evidence>
<protein>
    <submittedName>
        <fullName evidence="5">Tetratricopeptide repeat protein</fullName>
    </submittedName>
</protein>
<proteinExistence type="predicted"/>
<dbReference type="EMBL" id="SLUI01000007">
    <property type="protein sequence ID" value="TCL36833.1"/>
    <property type="molecule type" value="Genomic_DNA"/>
</dbReference>
<keyword evidence="1" id="KW-0677">Repeat</keyword>
<keyword evidence="6" id="KW-1185">Reference proteome</keyword>
<dbReference type="Proteomes" id="UP000295063">
    <property type="component" value="Unassembled WGS sequence"/>
</dbReference>
<gene>
    <name evidence="5" type="ORF">EV210_10796</name>
</gene>
<feature type="repeat" description="TPR" evidence="3">
    <location>
        <begin position="121"/>
        <end position="154"/>
    </location>
</feature>
<evidence type="ECO:0000256" key="2">
    <source>
        <dbReference type="ARBA" id="ARBA00022803"/>
    </source>
</evidence>
<comment type="caution">
    <text evidence="5">The sequence shown here is derived from an EMBL/GenBank/DDBJ whole genome shotgun (WGS) entry which is preliminary data.</text>
</comment>
<dbReference type="SMART" id="SM00028">
    <property type="entry name" value="TPR"/>
    <property type="match status" value="4"/>
</dbReference>
<dbReference type="InterPro" id="IPR051685">
    <property type="entry name" value="Ycf3/AcsC/BcsC/TPR_MFPF"/>
</dbReference>
<sequence length="212" mass="23816">MQGNKLTVILLILLGVLLLLPGCSQKAVPDNKSQNIQPLPAAPPLDPGKKEESERFWAQGLKLYEQYQYKEAAANFDKAIAADPDNYKVYTAKGISLCFEGDYAGGMALIQKTLDRKPGYVPALYDMAMAYKLQNQLDQSLSWFEKTIQGDPQNTWSYYGIATIYADKGKTQESLNYLEKAVKLDPEVKAVAKEQDHFAQMRKLPEFQALVR</sequence>
<dbReference type="SUPFAM" id="SSF48452">
    <property type="entry name" value="TPR-like"/>
    <property type="match status" value="1"/>
</dbReference>
<accession>A0A4R1Q0I9</accession>
<dbReference type="PANTHER" id="PTHR44943">
    <property type="entry name" value="CELLULOSE SYNTHASE OPERON PROTEIN C"/>
    <property type="match status" value="1"/>
</dbReference>
<dbReference type="InterPro" id="IPR011990">
    <property type="entry name" value="TPR-like_helical_dom_sf"/>
</dbReference>
<dbReference type="InterPro" id="IPR019734">
    <property type="entry name" value="TPR_rpt"/>
</dbReference>
<feature type="repeat" description="TPR" evidence="3">
    <location>
        <begin position="155"/>
        <end position="188"/>
    </location>
</feature>
<dbReference type="PROSITE" id="PS50005">
    <property type="entry name" value="TPR"/>
    <property type="match status" value="3"/>
</dbReference>
<dbReference type="PANTHER" id="PTHR44943:SF4">
    <property type="entry name" value="TPR REPEAT-CONTAINING PROTEIN MJ0798"/>
    <property type="match status" value="1"/>
</dbReference>
<dbReference type="Pfam" id="PF13181">
    <property type="entry name" value="TPR_8"/>
    <property type="match status" value="2"/>
</dbReference>
<evidence type="ECO:0000313" key="6">
    <source>
        <dbReference type="Proteomes" id="UP000295063"/>
    </source>
</evidence>
<evidence type="ECO:0000256" key="1">
    <source>
        <dbReference type="ARBA" id="ARBA00022737"/>
    </source>
</evidence>
<dbReference type="Gene3D" id="1.25.40.10">
    <property type="entry name" value="Tetratricopeptide repeat domain"/>
    <property type="match status" value="1"/>
</dbReference>